<name>A0AAW0CJT9_9AGAR</name>
<reference evidence="1 2" key="1">
    <citation type="journal article" date="2024" name="J Genomics">
        <title>Draft genome sequencing and assembly of Favolaschia claudopus CIRM-BRFM 2984 isolated from oak limbs.</title>
        <authorList>
            <person name="Navarro D."/>
            <person name="Drula E."/>
            <person name="Chaduli D."/>
            <person name="Cazenave R."/>
            <person name="Ahrendt S."/>
            <person name="Wang J."/>
            <person name="Lipzen A."/>
            <person name="Daum C."/>
            <person name="Barry K."/>
            <person name="Grigoriev I.V."/>
            <person name="Favel A."/>
            <person name="Rosso M.N."/>
            <person name="Martin F."/>
        </authorList>
    </citation>
    <scope>NUCLEOTIDE SEQUENCE [LARGE SCALE GENOMIC DNA]</scope>
    <source>
        <strain evidence="1 2">CIRM-BRFM 2984</strain>
    </source>
</reference>
<dbReference type="Proteomes" id="UP001362999">
    <property type="component" value="Unassembled WGS sequence"/>
</dbReference>
<dbReference type="AlphaFoldDB" id="A0AAW0CJT9"/>
<gene>
    <name evidence="1" type="ORF">R3P38DRAFT_543023</name>
</gene>
<sequence>MLLSSARFAATFLAYVFHLLRSINLLVFTLSKCPDATTEVAFQEQPKRRAYINYLLVYALELTRSRQWPKSCHCGTTYSVRRNISNASTSQI</sequence>
<evidence type="ECO:0000313" key="1">
    <source>
        <dbReference type="EMBL" id="KAK7038320.1"/>
    </source>
</evidence>
<proteinExistence type="predicted"/>
<evidence type="ECO:0008006" key="3">
    <source>
        <dbReference type="Google" id="ProtNLM"/>
    </source>
</evidence>
<accession>A0AAW0CJT9</accession>
<comment type="caution">
    <text evidence="1">The sequence shown here is derived from an EMBL/GenBank/DDBJ whole genome shotgun (WGS) entry which is preliminary data.</text>
</comment>
<dbReference type="EMBL" id="JAWWNJ010000017">
    <property type="protein sequence ID" value="KAK7038320.1"/>
    <property type="molecule type" value="Genomic_DNA"/>
</dbReference>
<evidence type="ECO:0000313" key="2">
    <source>
        <dbReference type="Proteomes" id="UP001362999"/>
    </source>
</evidence>
<organism evidence="1 2">
    <name type="scientific">Favolaschia claudopus</name>
    <dbReference type="NCBI Taxonomy" id="2862362"/>
    <lineage>
        <taxon>Eukaryota</taxon>
        <taxon>Fungi</taxon>
        <taxon>Dikarya</taxon>
        <taxon>Basidiomycota</taxon>
        <taxon>Agaricomycotina</taxon>
        <taxon>Agaricomycetes</taxon>
        <taxon>Agaricomycetidae</taxon>
        <taxon>Agaricales</taxon>
        <taxon>Marasmiineae</taxon>
        <taxon>Mycenaceae</taxon>
        <taxon>Favolaschia</taxon>
    </lineage>
</organism>
<protein>
    <recommendedName>
        <fullName evidence="3">Secreted protein</fullName>
    </recommendedName>
</protein>
<keyword evidence="2" id="KW-1185">Reference proteome</keyword>